<dbReference type="EMBL" id="LABY01000302">
    <property type="protein sequence ID" value="KMO28398.1"/>
    <property type="molecule type" value="Genomic_DNA"/>
</dbReference>
<evidence type="ECO:0000256" key="1">
    <source>
        <dbReference type="ARBA" id="ARBA00004442"/>
    </source>
</evidence>
<dbReference type="PANTHER" id="PTHR34001:SF3">
    <property type="entry name" value="BLL7405 PROTEIN"/>
    <property type="match status" value="1"/>
</dbReference>
<proteinExistence type="inferred from homology"/>
<feature type="domain" description="Outer membrane protein beta-barrel" evidence="7">
    <location>
        <begin position="44"/>
        <end position="275"/>
    </location>
</feature>
<dbReference type="Proteomes" id="UP000035955">
    <property type="component" value="Unassembled WGS sequence"/>
</dbReference>
<keyword evidence="9" id="KW-1185">Reference proteome</keyword>
<evidence type="ECO:0000256" key="4">
    <source>
        <dbReference type="ARBA" id="ARBA00023237"/>
    </source>
</evidence>
<dbReference type="RefSeq" id="WP_048448235.1">
    <property type="nucleotide sequence ID" value="NZ_LABY01000302.1"/>
</dbReference>
<accession>A0A0J6S4H5</accession>
<evidence type="ECO:0000256" key="5">
    <source>
        <dbReference type="ARBA" id="ARBA00038306"/>
    </source>
</evidence>
<dbReference type="Gene3D" id="2.40.160.20">
    <property type="match status" value="1"/>
</dbReference>
<evidence type="ECO:0000313" key="8">
    <source>
        <dbReference type="EMBL" id="KMO28398.1"/>
    </source>
</evidence>
<evidence type="ECO:0000259" key="7">
    <source>
        <dbReference type="Pfam" id="PF13505"/>
    </source>
</evidence>
<dbReference type="Pfam" id="PF13505">
    <property type="entry name" value="OMP_b-brl"/>
    <property type="match status" value="1"/>
</dbReference>
<dbReference type="PANTHER" id="PTHR34001">
    <property type="entry name" value="BLL7405 PROTEIN"/>
    <property type="match status" value="1"/>
</dbReference>
<keyword evidence="2 6" id="KW-0732">Signal</keyword>
<dbReference type="InterPro" id="IPR051692">
    <property type="entry name" value="OMP-like"/>
</dbReference>
<feature type="signal peptide" evidence="6">
    <location>
        <begin position="1"/>
        <end position="20"/>
    </location>
</feature>
<dbReference type="InterPro" id="IPR011250">
    <property type="entry name" value="OMP/PagP_B-barrel"/>
</dbReference>
<gene>
    <name evidence="8" type="ORF">VQ02_31690</name>
</gene>
<comment type="subcellular location">
    <subcellularLocation>
        <location evidence="1">Cell outer membrane</location>
    </subcellularLocation>
</comment>
<feature type="chain" id="PRO_5005281203" description="Outer membrane protein beta-barrel domain-containing protein" evidence="6">
    <location>
        <begin position="21"/>
        <end position="281"/>
    </location>
</feature>
<evidence type="ECO:0000313" key="9">
    <source>
        <dbReference type="Proteomes" id="UP000035955"/>
    </source>
</evidence>
<evidence type="ECO:0000256" key="6">
    <source>
        <dbReference type="SAM" id="SignalP"/>
    </source>
</evidence>
<dbReference type="AlphaFoldDB" id="A0A0J6S4H5"/>
<dbReference type="GO" id="GO:0009279">
    <property type="term" value="C:cell outer membrane"/>
    <property type="evidence" value="ECO:0007669"/>
    <property type="project" value="UniProtKB-SubCell"/>
</dbReference>
<dbReference type="PATRIC" id="fig|298794.3.peg.4772"/>
<organism evidence="8 9">
    <name type="scientific">Methylobacterium variabile</name>
    <dbReference type="NCBI Taxonomy" id="298794"/>
    <lineage>
        <taxon>Bacteria</taxon>
        <taxon>Pseudomonadati</taxon>
        <taxon>Pseudomonadota</taxon>
        <taxon>Alphaproteobacteria</taxon>
        <taxon>Hyphomicrobiales</taxon>
        <taxon>Methylobacteriaceae</taxon>
        <taxon>Methylobacterium</taxon>
    </lineage>
</organism>
<protein>
    <recommendedName>
        <fullName evidence="7">Outer membrane protein beta-barrel domain-containing protein</fullName>
    </recommendedName>
</protein>
<keyword evidence="3" id="KW-0472">Membrane</keyword>
<sequence length="281" mass="28971">MKIYLAAVPALAAQIVAAAAADLPFREAVLRPAFPAAESVPVPDWTGLYFGAHVGAAADGGFHGETLAPLPAVSARTSLGGFTGGGTIGFNYQFAPQFLTGLAPGGGLVVGIEADGGYASFRSQSSVSVPTLGFSAEGGLGTDTYFATLRGRVGYAWGPLLVYATGGWAASEIGVNGGVTVPGFSVPVKLKNLPAGLPIPQAITFGGFSGSASRSMPVDGYVVGAGIEYAVLPNWTVKSEYLYADLDRTVTVRASPYQARFNAGFDVHQLRIGVNHRLNWL</sequence>
<name>A0A0J6S4H5_9HYPH</name>
<dbReference type="SUPFAM" id="SSF56925">
    <property type="entry name" value="OMPA-like"/>
    <property type="match status" value="1"/>
</dbReference>
<dbReference type="InterPro" id="IPR027385">
    <property type="entry name" value="Beta-barrel_OMP"/>
</dbReference>
<keyword evidence="4" id="KW-0998">Cell outer membrane</keyword>
<comment type="caution">
    <text evidence="8">The sequence shown here is derived from an EMBL/GenBank/DDBJ whole genome shotgun (WGS) entry which is preliminary data.</text>
</comment>
<evidence type="ECO:0000256" key="2">
    <source>
        <dbReference type="ARBA" id="ARBA00022729"/>
    </source>
</evidence>
<comment type="similarity">
    <text evidence="5">Belongs to the Omp25/RopB family.</text>
</comment>
<evidence type="ECO:0000256" key="3">
    <source>
        <dbReference type="ARBA" id="ARBA00023136"/>
    </source>
</evidence>
<reference evidence="8 9" key="1">
    <citation type="submission" date="2015-03" db="EMBL/GenBank/DDBJ databases">
        <title>Genome sequencing of Methylobacterium variabile DSM 16961.</title>
        <authorList>
            <person name="Chaudhry V."/>
            <person name="Patil P.B."/>
        </authorList>
    </citation>
    <scope>NUCLEOTIDE SEQUENCE [LARGE SCALE GENOMIC DNA]</scope>
    <source>
        <strain evidence="8 9">DSM 16961</strain>
    </source>
</reference>